<organism evidence="2 3">
    <name type="scientific">Gloeothece verrucosa (strain PCC 7822)</name>
    <name type="common">Cyanothece sp. (strain PCC 7822)</name>
    <dbReference type="NCBI Taxonomy" id="497965"/>
    <lineage>
        <taxon>Bacteria</taxon>
        <taxon>Bacillati</taxon>
        <taxon>Cyanobacteriota</taxon>
        <taxon>Cyanophyceae</taxon>
        <taxon>Oscillatoriophycideae</taxon>
        <taxon>Chroococcales</taxon>
        <taxon>Aphanothecaceae</taxon>
        <taxon>Gloeothece</taxon>
        <taxon>Gloeothece verrucosa</taxon>
    </lineage>
</organism>
<dbReference type="EMBL" id="CP002198">
    <property type="protein sequence ID" value="ADN17005.1"/>
    <property type="molecule type" value="Genomic_DNA"/>
</dbReference>
<name>E0UKC4_GLOV7</name>
<evidence type="ECO:0000313" key="3">
    <source>
        <dbReference type="Proteomes" id="UP000008206"/>
    </source>
</evidence>
<proteinExistence type="predicted"/>
<gene>
    <name evidence="2" type="ordered locus">Cyan7822_5121</name>
</gene>
<dbReference type="AlphaFoldDB" id="E0UKC4"/>
<dbReference type="KEGG" id="cyj:Cyan7822_5121"/>
<dbReference type="HOGENOM" id="CLU_2751034_0_0_3"/>
<dbReference type="STRING" id="497965.Cyan7822_5121"/>
<accession>E0UKC4</accession>
<feature type="coiled-coil region" evidence="1">
    <location>
        <begin position="17"/>
        <end position="48"/>
    </location>
</feature>
<protein>
    <submittedName>
        <fullName evidence="2">Uncharacterized protein</fullName>
    </submittedName>
</protein>
<dbReference type="Proteomes" id="UP000008206">
    <property type="component" value="Chromosome"/>
</dbReference>
<reference evidence="3" key="1">
    <citation type="journal article" date="2011" name="MBio">
        <title>Novel metabolic attributes of the genus Cyanothece, comprising a group of unicellular nitrogen-fixing Cyanobacteria.</title>
        <authorList>
            <person name="Bandyopadhyay A."/>
            <person name="Elvitigala T."/>
            <person name="Welsh E."/>
            <person name="Stockel J."/>
            <person name="Liberton M."/>
            <person name="Min H."/>
            <person name="Sherman L.A."/>
            <person name="Pakrasi H.B."/>
        </authorList>
    </citation>
    <scope>NUCLEOTIDE SEQUENCE [LARGE SCALE GENOMIC DNA]</scope>
    <source>
        <strain evidence="3">PCC 7822</strain>
    </source>
</reference>
<sequence>MKYQESADFNPNYPPIVKEYQENLSQALDNIKSAIHLLEQSEQELDKNIALAHEIIDHTIAQFIKLSTWT</sequence>
<evidence type="ECO:0000256" key="1">
    <source>
        <dbReference type="SAM" id="Coils"/>
    </source>
</evidence>
<keyword evidence="3" id="KW-1185">Reference proteome</keyword>
<keyword evidence="1" id="KW-0175">Coiled coil</keyword>
<dbReference type="RefSeq" id="WP_013325043.1">
    <property type="nucleotide sequence ID" value="NC_014501.1"/>
</dbReference>
<evidence type="ECO:0000313" key="2">
    <source>
        <dbReference type="EMBL" id="ADN17005.1"/>
    </source>
</evidence>